<keyword evidence="1" id="KW-1133">Transmembrane helix</keyword>
<dbReference type="Proteomes" id="UP001341135">
    <property type="component" value="Chromosome"/>
</dbReference>
<protein>
    <recommendedName>
        <fullName evidence="4">TrbC/VIRB2 family protein</fullName>
    </recommendedName>
</protein>
<dbReference type="RefSeq" id="WP_338250006.1">
    <property type="nucleotide sequence ID" value="NZ_AP028907.1"/>
</dbReference>
<name>A0ABM8IYH0_9CREN</name>
<evidence type="ECO:0000313" key="3">
    <source>
        <dbReference type="Proteomes" id="UP001341135"/>
    </source>
</evidence>
<feature type="transmembrane region" description="Helical" evidence="1">
    <location>
        <begin position="80"/>
        <end position="102"/>
    </location>
</feature>
<gene>
    <name evidence="2" type="ORF">PABY_21310</name>
</gene>
<evidence type="ECO:0000313" key="2">
    <source>
        <dbReference type="EMBL" id="BES82564.1"/>
    </source>
</evidence>
<keyword evidence="3" id="KW-1185">Reference proteome</keyword>
<reference evidence="2 3" key="1">
    <citation type="submission" date="2023-09" db="EMBL/GenBank/DDBJ databases">
        <title>Pyrofollis japonicus gen. nov. sp. nov., a novel member of the family Pyrodictiaceae isolated from the Iheya North hydrothermal field.</title>
        <authorList>
            <person name="Miyazaki U."/>
            <person name="Sanari M."/>
            <person name="Tame A."/>
            <person name="Kitajima M."/>
            <person name="Okamoto A."/>
            <person name="Sawayama S."/>
            <person name="Miyazaki J."/>
            <person name="Takai K."/>
            <person name="Nakagawa S."/>
        </authorList>
    </citation>
    <scope>NUCLEOTIDE SEQUENCE [LARGE SCALE GENOMIC DNA]</scope>
    <source>
        <strain evidence="2 3">AV2</strain>
    </source>
</reference>
<sequence length="104" mass="10845">MRIRAALSVAALLTLVSTQLALVAYAQTETTTNVSIPAVEKVVGTADYLAGKLKTLASAVIVIAGLVGVINYATGKGPEWLWRAAMAAVLVAAFFWFIGYVMGG</sequence>
<keyword evidence="1" id="KW-0812">Transmembrane</keyword>
<proteinExistence type="predicted"/>
<accession>A0ABM8IYH0</accession>
<dbReference type="EMBL" id="AP028907">
    <property type="protein sequence ID" value="BES82564.1"/>
    <property type="molecule type" value="Genomic_DNA"/>
</dbReference>
<feature type="transmembrane region" description="Helical" evidence="1">
    <location>
        <begin position="55"/>
        <end position="73"/>
    </location>
</feature>
<dbReference type="GeneID" id="89290138"/>
<evidence type="ECO:0008006" key="4">
    <source>
        <dbReference type="Google" id="ProtNLM"/>
    </source>
</evidence>
<evidence type="ECO:0000256" key="1">
    <source>
        <dbReference type="SAM" id="Phobius"/>
    </source>
</evidence>
<organism evidence="2 3">
    <name type="scientific">Pyrodictium abyssi</name>
    <dbReference type="NCBI Taxonomy" id="54256"/>
    <lineage>
        <taxon>Archaea</taxon>
        <taxon>Thermoproteota</taxon>
        <taxon>Thermoprotei</taxon>
        <taxon>Desulfurococcales</taxon>
        <taxon>Pyrodictiaceae</taxon>
        <taxon>Pyrodictium</taxon>
    </lineage>
</organism>
<keyword evidence="1" id="KW-0472">Membrane</keyword>